<sequence>MKIEKLKKDLATKTAELNTKKAEIRSFTESEDKTIDEVKAGMTEIKEKEDEIKEIRSNIEVLEQASALKVEEKRDDSDLVAPELEENSADNEEDDPEKTKTETKSEAEKDKNTVKDEEKRDAGGLQDMKLKVGGEIADKKVTAFADYLKTGEVRDVTGIALKDGKVIIPETILTPEKEVHQFPRLGSLVRTESVTTSTGKLPIFNNSTDLLTAHTEYGQTTKNATPVITPILWDLKTYTGGYVFSQELISDSSYDWQAELQSRLTELRDNTDDSLIITALTDGVKKTSSTDLLGDIKKALNVTLKPQDSAAASIVMSQSAYNLFDTATDAMGRPLLQPNVTAATGYTLLGKTVVIVDDKLFPSASAGDVNIIVAPLKKAVINFKLTEITGQFQDTYDIWYKQLGIFLRQNVVQARKDLIVNLTGKLKEVKAVQSTAV</sequence>
<reference evidence="5 6" key="1">
    <citation type="submission" date="2015-01" db="EMBL/GenBank/DDBJ databases">
        <title>Lactococcus lactis subsp.lactis JCM 5805 whole genome shotgun sequence.</title>
        <authorList>
            <person name="Fujii T."/>
            <person name="Tomita Y."/>
            <person name="Ikushima S."/>
            <person name="Fujiwara D."/>
        </authorList>
    </citation>
    <scope>NUCLEOTIDE SEQUENCE [LARGE SCALE GENOMIC DNA]</scope>
    <source>
        <strain evidence="5 6">JCM 5805</strain>
    </source>
</reference>
<evidence type="ECO:0000256" key="3">
    <source>
        <dbReference type="SAM" id="MobiDB-lite"/>
    </source>
</evidence>
<dbReference type="InterPro" id="IPR024455">
    <property type="entry name" value="Phage_capsid"/>
</dbReference>
<feature type="compositionally biased region" description="Basic and acidic residues" evidence="3">
    <location>
        <begin position="97"/>
        <end position="122"/>
    </location>
</feature>
<feature type="coiled-coil region" evidence="2">
    <location>
        <begin position="3"/>
        <end position="65"/>
    </location>
</feature>
<dbReference type="InterPro" id="IPR054612">
    <property type="entry name" value="Phage_capsid-like_C"/>
</dbReference>
<comment type="caution">
    <text evidence="5">The sequence shown here is derived from an EMBL/GenBank/DDBJ whole genome shotgun (WGS) entry which is preliminary data.</text>
</comment>
<keyword evidence="2" id="KW-0175">Coiled coil</keyword>
<dbReference type="PATRIC" id="fig|1360.96.peg.1556"/>
<evidence type="ECO:0000313" key="6">
    <source>
        <dbReference type="Proteomes" id="UP000031847"/>
    </source>
</evidence>
<name>A0A0B8QUG2_LACLL</name>
<feature type="compositionally biased region" description="Acidic residues" evidence="3">
    <location>
        <begin position="83"/>
        <end position="96"/>
    </location>
</feature>
<protein>
    <submittedName>
        <fullName evidence="5">Predicted phage phi-C31 gp36 major capsid-like protein</fullName>
    </submittedName>
</protein>
<dbReference type="Proteomes" id="UP000031847">
    <property type="component" value="Unassembled WGS sequence"/>
</dbReference>
<evidence type="ECO:0000313" key="5">
    <source>
        <dbReference type="EMBL" id="GAM80657.1"/>
    </source>
</evidence>
<comment type="subcellular location">
    <subcellularLocation>
        <location evidence="1">Virion</location>
    </subcellularLocation>
</comment>
<organism evidence="5 6">
    <name type="scientific">Lactococcus lactis subsp. lactis</name>
    <name type="common">Streptococcus lactis</name>
    <dbReference type="NCBI Taxonomy" id="1360"/>
    <lineage>
        <taxon>Bacteria</taxon>
        <taxon>Bacillati</taxon>
        <taxon>Bacillota</taxon>
        <taxon>Bacilli</taxon>
        <taxon>Lactobacillales</taxon>
        <taxon>Streptococcaceae</taxon>
        <taxon>Lactococcus</taxon>
    </lineage>
</organism>
<evidence type="ECO:0000259" key="4">
    <source>
        <dbReference type="Pfam" id="PF05065"/>
    </source>
</evidence>
<proteinExistence type="predicted"/>
<evidence type="ECO:0000256" key="1">
    <source>
        <dbReference type="ARBA" id="ARBA00004328"/>
    </source>
</evidence>
<dbReference type="Pfam" id="PF05065">
    <property type="entry name" value="Phage_capsid"/>
    <property type="match status" value="1"/>
</dbReference>
<dbReference type="SUPFAM" id="SSF56563">
    <property type="entry name" value="Major capsid protein gp5"/>
    <property type="match status" value="1"/>
</dbReference>
<evidence type="ECO:0000256" key="2">
    <source>
        <dbReference type="SAM" id="Coils"/>
    </source>
</evidence>
<gene>
    <name evidence="5" type="ORF">JCM5805K_1771</name>
</gene>
<dbReference type="RefSeq" id="WP_025017205.1">
    <property type="nucleotide sequence ID" value="NZ_BAABQR010000019.1"/>
</dbReference>
<dbReference type="EMBL" id="BBSI01000026">
    <property type="protein sequence ID" value="GAM80657.1"/>
    <property type="molecule type" value="Genomic_DNA"/>
</dbReference>
<accession>A0A0B8QUG2</accession>
<dbReference type="NCBIfam" id="TIGR01554">
    <property type="entry name" value="major_cap_HK97"/>
    <property type="match status" value="1"/>
</dbReference>
<dbReference type="AlphaFoldDB" id="A0A0B8QUG2"/>
<feature type="region of interest" description="Disordered" evidence="3">
    <location>
        <begin position="66"/>
        <end position="122"/>
    </location>
</feature>
<feature type="domain" description="Phage capsid-like C-terminal" evidence="4">
    <location>
        <begin position="185"/>
        <end position="381"/>
    </location>
</feature>